<evidence type="ECO:0000256" key="1">
    <source>
        <dbReference type="ARBA" id="ARBA00004173"/>
    </source>
</evidence>
<dbReference type="OrthoDB" id="191995at2759"/>
<organism evidence="5 6">
    <name type="scientific">Leptotrombidium deliense</name>
    <dbReference type="NCBI Taxonomy" id="299467"/>
    <lineage>
        <taxon>Eukaryota</taxon>
        <taxon>Metazoa</taxon>
        <taxon>Ecdysozoa</taxon>
        <taxon>Arthropoda</taxon>
        <taxon>Chelicerata</taxon>
        <taxon>Arachnida</taxon>
        <taxon>Acari</taxon>
        <taxon>Acariformes</taxon>
        <taxon>Trombidiformes</taxon>
        <taxon>Prostigmata</taxon>
        <taxon>Anystina</taxon>
        <taxon>Parasitengona</taxon>
        <taxon>Trombiculoidea</taxon>
        <taxon>Trombiculidae</taxon>
        <taxon>Leptotrombidium</taxon>
    </lineage>
</organism>
<dbReference type="InterPro" id="IPR057460">
    <property type="entry name" value="CAF17_C"/>
</dbReference>
<protein>
    <recommendedName>
        <fullName evidence="4">CAF17 C-terminal domain-containing protein</fullName>
    </recommendedName>
</protein>
<dbReference type="VEuPathDB" id="VectorBase:LDEU004879"/>
<dbReference type="Gene3D" id="3.30.70.1400">
    <property type="entry name" value="Aminomethyltransferase beta-barrel domains"/>
    <property type="match status" value="1"/>
</dbReference>
<dbReference type="STRING" id="299467.A0A443SHZ4"/>
<dbReference type="PANTHER" id="PTHR22602:SF0">
    <property type="entry name" value="TRANSFERASE CAF17, MITOCHONDRIAL-RELATED"/>
    <property type="match status" value="1"/>
</dbReference>
<evidence type="ECO:0000256" key="3">
    <source>
        <dbReference type="ARBA" id="ARBA00023128"/>
    </source>
</evidence>
<dbReference type="Pfam" id="PF25455">
    <property type="entry name" value="Beta-barrel_CAF17_C"/>
    <property type="match status" value="1"/>
</dbReference>
<keyword evidence="6" id="KW-1185">Reference proteome</keyword>
<dbReference type="InterPro" id="IPR017703">
    <property type="entry name" value="YgfZ/GCV_T_CS"/>
</dbReference>
<keyword evidence="2" id="KW-0809">Transit peptide</keyword>
<accession>A0A443SHZ4</accession>
<proteinExistence type="predicted"/>
<dbReference type="PANTHER" id="PTHR22602">
    <property type="entry name" value="TRANSFERASE CAF17, MITOCHONDRIAL-RELATED"/>
    <property type="match status" value="1"/>
</dbReference>
<feature type="domain" description="CAF17 C-terminal" evidence="4">
    <location>
        <begin position="277"/>
        <end position="353"/>
    </location>
</feature>
<dbReference type="Gene3D" id="2.40.30.160">
    <property type="match status" value="1"/>
</dbReference>
<dbReference type="AlphaFoldDB" id="A0A443SHZ4"/>
<name>A0A443SHZ4_9ACAR</name>
<gene>
    <name evidence="5" type="ORF">B4U80_07091</name>
</gene>
<evidence type="ECO:0000259" key="4">
    <source>
        <dbReference type="Pfam" id="PF25455"/>
    </source>
</evidence>
<evidence type="ECO:0000313" key="6">
    <source>
        <dbReference type="Proteomes" id="UP000288716"/>
    </source>
</evidence>
<dbReference type="EMBL" id="NCKV01002218">
    <property type="protein sequence ID" value="RWS27161.1"/>
    <property type="molecule type" value="Genomic_DNA"/>
</dbReference>
<dbReference type="GO" id="GO:0005759">
    <property type="term" value="C:mitochondrial matrix"/>
    <property type="evidence" value="ECO:0007669"/>
    <property type="project" value="TreeGrafter"/>
</dbReference>
<evidence type="ECO:0000313" key="5">
    <source>
        <dbReference type="EMBL" id="RWS27161.1"/>
    </source>
</evidence>
<dbReference type="InterPro" id="IPR045179">
    <property type="entry name" value="YgfZ/GcvT"/>
</dbReference>
<keyword evidence="3" id="KW-0496">Mitochondrion</keyword>
<dbReference type="Proteomes" id="UP000288716">
    <property type="component" value="Unassembled WGS sequence"/>
</dbReference>
<evidence type="ECO:0000256" key="2">
    <source>
        <dbReference type="ARBA" id="ARBA00022946"/>
    </source>
</evidence>
<comment type="caution">
    <text evidence="5">The sequence shown here is derived from an EMBL/GenBank/DDBJ whole genome shotgun (WGS) entry which is preliminary data.</text>
</comment>
<reference evidence="5 6" key="1">
    <citation type="journal article" date="2018" name="Gigascience">
        <title>Genomes of trombidid mites reveal novel predicted allergens and laterally-transferred genes associated with secondary metabolism.</title>
        <authorList>
            <person name="Dong X."/>
            <person name="Chaisiri K."/>
            <person name="Xia D."/>
            <person name="Armstrong S.D."/>
            <person name="Fang Y."/>
            <person name="Donnelly M.J."/>
            <person name="Kadowaki T."/>
            <person name="McGarry J.W."/>
            <person name="Darby A.C."/>
            <person name="Makepeace B.L."/>
        </authorList>
    </citation>
    <scope>NUCLEOTIDE SEQUENCE [LARGE SCALE GENOMIC DNA]</scope>
    <source>
        <strain evidence="5">UoL-UT</strain>
    </source>
</reference>
<dbReference type="SUPFAM" id="SSF103025">
    <property type="entry name" value="Folate-binding domain"/>
    <property type="match status" value="1"/>
</dbReference>
<comment type="subcellular location">
    <subcellularLocation>
        <location evidence="1">Mitochondrion</location>
    </subcellularLocation>
</comment>
<dbReference type="GO" id="GO:0016226">
    <property type="term" value="P:iron-sulfur cluster assembly"/>
    <property type="evidence" value="ECO:0007669"/>
    <property type="project" value="TreeGrafter"/>
</dbReference>
<dbReference type="NCBIfam" id="TIGR03317">
    <property type="entry name" value="ygfZ_signature"/>
    <property type="match status" value="1"/>
</dbReference>
<sequence>MWTALKSINFVLHSNRVFRRSLTQLSYSCVELRNKNVLVVKGKDTYPFLQGMVCNDVRHLYLNDENSVHLNCIFSFLLHFNGRVFVDLMLYHFDDSLKETPSKTPSEWEGKDDDKIFIECDSSLSDQLFDYMKMHKLRKKVDISVDKEYTVHCIYPNIVSTDENLTLEPLKEIRGNNCLMTKDPRLNHLGYRLLKQGSLDLEEISEKLDQELISSTLMEYREHRYKLGVGEGAEDHPTGSSFALECNADYLHGLSFRKGCFVGQELTARVYHTGVIRKRLMPIHLIDKSESNDLQTNETIFARDKKTKLGKLRSFHGQYGLALLNVEEVTKSEFTVFCKDVELKVTKPDWWPKGSQKDHIPCGRSDHDLKEQHCNYKS</sequence>